<name>A1API4_PELPD</name>
<dbReference type="GO" id="GO:0015920">
    <property type="term" value="P:lipopolysaccharide transport"/>
    <property type="evidence" value="ECO:0007669"/>
    <property type="project" value="TreeGrafter"/>
</dbReference>
<dbReference type="Proteomes" id="UP000006732">
    <property type="component" value="Chromosome"/>
</dbReference>
<dbReference type="STRING" id="338966.Ppro_1639"/>
<dbReference type="OrthoDB" id="9783403at2"/>
<comment type="subcellular location">
    <subcellularLocation>
        <location evidence="1">Cell membrane</location>
        <topology evidence="1">Multi-pass membrane protein</topology>
    </subcellularLocation>
</comment>
<dbReference type="KEGG" id="ppd:Ppro_1639"/>
<evidence type="ECO:0000256" key="2">
    <source>
        <dbReference type="ARBA" id="ARBA00022475"/>
    </source>
</evidence>
<evidence type="ECO:0000256" key="1">
    <source>
        <dbReference type="ARBA" id="ARBA00004651"/>
    </source>
</evidence>
<dbReference type="HOGENOM" id="CLU_028799_3_2_7"/>
<dbReference type="EMBL" id="CP000482">
    <property type="protein sequence ID" value="ABK99254.1"/>
    <property type="molecule type" value="Genomic_DNA"/>
</dbReference>
<feature type="transmembrane region" description="Helical" evidence="6">
    <location>
        <begin position="302"/>
        <end position="320"/>
    </location>
</feature>
<dbReference type="AlphaFoldDB" id="A1API4"/>
<evidence type="ECO:0000256" key="5">
    <source>
        <dbReference type="ARBA" id="ARBA00023136"/>
    </source>
</evidence>
<reference evidence="7 8" key="1">
    <citation type="submission" date="2006-10" db="EMBL/GenBank/DDBJ databases">
        <title>Complete sequence of chromosome of Pelobacter propionicus DSM 2379.</title>
        <authorList>
            <consortium name="US DOE Joint Genome Institute"/>
            <person name="Copeland A."/>
            <person name="Lucas S."/>
            <person name="Lapidus A."/>
            <person name="Barry K."/>
            <person name="Detter J.C."/>
            <person name="Glavina del Rio T."/>
            <person name="Hammon N."/>
            <person name="Israni S."/>
            <person name="Dalin E."/>
            <person name="Tice H."/>
            <person name="Pitluck S."/>
            <person name="Saunders E."/>
            <person name="Brettin T."/>
            <person name="Bruce D."/>
            <person name="Han C."/>
            <person name="Tapia R."/>
            <person name="Schmutz J."/>
            <person name="Larimer F."/>
            <person name="Land M."/>
            <person name="Hauser L."/>
            <person name="Kyrpides N."/>
            <person name="Kim E."/>
            <person name="Lovley D."/>
            <person name="Richardson P."/>
        </authorList>
    </citation>
    <scope>NUCLEOTIDE SEQUENCE [LARGE SCALE GENOMIC DNA]</scope>
    <source>
        <strain evidence="8">DSM 2379 / NBRC 103807 / OttBd1</strain>
    </source>
</reference>
<keyword evidence="2" id="KW-1003">Cell membrane</keyword>
<organism evidence="7 8">
    <name type="scientific">Pelobacter propionicus (strain DSM 2379 / NBRC 103807 / OttBd1)</name>
    <dbReference type="NCBI Taxonomy" id="338966"/>
    <lineage>
        <taxon>Bacteria</taxon>
        <taxon>Pseudomonadati</taxon>
        <taxon>Thermodesulfobacteriota</taxon>
        <taxon>Desulfuromonadia</taxon>
        <taxon>Desulfuromonadales</taxon>
        <taxon>Desulfuromonadaceae</taxon>
        <taxon>Pelobacter</taxon>
    </lineage>
</organism>
<keyword evidence="5 6" id="KW-0472">Membrane</keyword>
<evidence type="ECO:0000313" key="7">
    <source>
        <dbReference type="EMBL" id="ABK99254.1"/>
    </source>
</evidence>
<keyword evidence="8" id="KW-1185">Reference proteome</keyword>
<dbReference type="InterPro" id="IPR005495">
    <property type="entry name" value="LptG/LptF_permease"/>
</dbReference>
<dbReference type="NCBIfam" id="TIGR04408">
    <property type="entry name" value="LptG_lptG"/>
    <property type="match status" value="1"/>
</dbReference>
<dbReference type="Pfam" id="PF03739">
    <property type="entry name" value="LptF_LptG"/>
    <property type="match status" value="1"/>
</dbReference>
<evidence type="ECO:0000256" key="4">
    <source>
        <dbReference type="ARBA" id="ARBA00022989"/>
    </source>
</evidence>
<accession>A1API4</accession>
<feature type="transmembrane region" description="Helical" evidence="6">
    <location>
        <begin position="60"/>
        <end position="80"/>
    </location>
</feature>
<dbReference type="PANTHER" id="PTHR33529">
    <property type="entry name" value="SLR0882 PROTEIN-RELATED"/>
    <property type="match status" value="1"/>
</dbReference>
<dbReference type="RefSeq" id="WP_011735532.1">
    <property type="nucleotide sequence ID" value="NC_008609.1"/>
</dbReference>
<evidence type="ECO:0000256" key="6">
    <source>
        <dbReference type="SAM" id="Phobius"/>
    </source>
</evidence>
<protein>
    <submittedName>
        <fullName evidence="7">Permease YjgP/YjgQ family protein</fullName>
    </submittedName>
</protein>
<feature type="transmembrane region" description="Helical" evidence="6">
    <location>
        <begin position="12"/>
        <end position="30"/>
    </location>
</feature>
<gene>
    <name evidence="7" type="ordered locus">Ppro_1639</name>
</gene>
<dbReference type="eggNOG" id="COG0795">
    <property type="taxonomic scope" value="Bacteria"/>
</dbReference>
<dbReference type="GO" id="GO:0055085">
    <property type="term" value="P:transmembrane transport"/>
    <property type="evidence" value="ECO:0007669"/>
    <property type="project" value="InterPro"/>
</dbReference>
<feature type="transmembrane region" description="Helical" evidence="6">
    <location>
        <begin position="332"/>
        <end position="353"/>
    </location>
</feature>
<dbReference type="GO" id="GO:0043190">
    <property type="term" value="C:ATP-binding cassette (ABC) transporter complex"/>
    <property type="evidence" value="ECO:0007669"/>
    <property type="project" value="InterPro"/>
</dbReference>
<dbReference type="InterPro" id="IPR030923">
    <property type="entry name" value="LptG"/>
</dbReference>
<evidence type="ECO:0000256" key="3">
    <source>
        <dbReference type="ARBA" id="ARBA00022692"/>
    </source>
</evidence>
<proteinExistence type="predicted"/>
<keyword evidence="3 6" id="KW-0812">Transmembrane</keyword>
<keyword evidence="4 6" id="KW-1133">Transmembrane helix</keyword>
<dbReference type="PANTHER" id="PTHR33529:SF6">
    <property type="entry name" value="YJGP_YJGQ FAMILY PERMEASE"/>
    <property type="match status" value="1"/>
</dbReference>
<sequence length="359" mass="40061">MTIIDRYIAMTWLRLLLLCQGSFLSIYLVLDMMERIPRFLRVQGALVDIARFFAWKLPEMIGQTAAFSVLMATLLTLGLLTRSSEIVAMRSCGISLPRISLPMLLLGGGVSLLLLVNAELIVPDSYERMSRIERVDIKKQAGSAVFKRNNIWFRSDNRIMQARLFDPRSQVLRGVVVWSLDQYTNPLSRLDAESAELRGESWLLRGVELKEFTAGEGVVVRKLPTRSIDLNLKVDDLRVLDKNADNLSFGKLREYADNLRKGGYEDFKYRTMMHTKFAAPLSALVMVILGIPFALRGSRSGGVAMGVGASVTIGFAYFVVNAVLLSYGRSGVLPPLVAAWGANFLFILGGLWLTMSIRN</sequence>
<feature type="transmembrane region" description="Helical" evidence="6">
    <location>
        <begin position="277"/>
        <end position="295"/>
    </location>
</feature>
<evidence type="ECO:0000313" key="8">
    <source>
        <dbReference type="Proteomes" id="UP000006732"/>
    </source>
</evidence>